<dbReference type="GO" id="GO:0005507">
    <property type="term" value="F:copper ion binding"/>
    <property type="evidence" value="ECO:0007669"/>
    <property type="project" value="InterPro"/>
</dbReference>
<organism evidence="1">
    <name type="scientific">marine metagenome</name>
    <dbReference type="NCBI Taxonomy" id="408172"/>
    <lineage>
        <taxon>unclassified sequences</taxon>
        <taxon>metagenomes</taxon>
        <taxon>ecological metagenomes</taxon>
    </lineage>
</organism>
<reference evidence="1" key="1">
    <citation type="submission" date="2018-05" db="EMBL/GenBank/DDBJ databases">
        <authorList>
            <person name="Lanie J.A."/>
            <person name="Ng W.-L."/>
            <person name="Kazmierczak K.M."/>
            <person name="Andrzejewski T.M."/>
            <person name="Davidsen T.M."/>
            <person name="Wayne K.J."/>
            <person name="Tettelin H."/>
            <person name="Glass J.I."/>
            <person name="Rusch D."/>
            <person name="Podicherti R."/>
            <person name="Tsui H.-C.T."/>
            <person name="Winkler M.E."/>
        </authorList>
    </citation>
    <scope>NUCLEOTIDE SEQUENCE</scope>
</reference>
<dbReference type="GO" id="GO:0009308">
    <property type="term" value="P:amine metabolic process"/>
    <property type="evidence" value="ECO:0007669"/>
    <property type="project" value="InterPro"/>
</dbReference>
<protein>
    <submittedName>
        <fullName evidence="1">Uncharacterized protein</fullName>
    </submittedName>
</protein>
<dbReference type="SUPFAM" id="SSF54416">
    <property type="entry name" value="Amine oxidase N-terminal region"/>
    <property type="match status" value="1"/>
</dbReference>
<dbReference type="GO" id="GO:0048038">
    <property type="term" value="F:quinone binding"/>
    <property type="evidence" value="ECO:0007669"/>
    <property type="project" value="InterPro"/>
</dbReference>
<dbReference type="InterPro" id="IPR016182">
    <property type="entry name" value="Cu_amine_oxidase_N-reg"/>
</dbReference>
<gene>
    <name evidence="1" type="ORF">METZ01_LOCUS329379</name>
</gene>
<sequence>MKHLLDQISAEEIERAVELCRSHKNFDENTMFINISLV</sequence>
<proteinExistence type="predicted"/>
<dbReference type="Gene3D" id="3.10.450.40">
    <property type="match status" value="1"/>
</dbReference>
<accession>A0A382PV37</accession>
<dbReference type="EMBL" id="UINC01109602">
    <property type="protein sequence ID" value="SVC76525.1"/>
    <property type="molecule type" value="Genomic_DNA"/>
</dbReference>
<dbReference type="AlphaFoldDB" id="A0A382PV37"/>
<feature type="non-terminal residue" evidence="1">
    <location>
        <position position="38"/>
    </location>
</feature>
<dbReference type="GO" id="GO:0008131">
    <property type="term" value="F:primary methylamine oxidase activity"/>
    <property type="evidence" value="ECO:0007669"/>
    <property type="project" value="InterPro"/>
</dbReference>
<feature type="non-terminal residue" evidence="1">
    <location>
        <position position="1"/>
    </location>
</feature>
<evidence type="ECO:0000313" key="1">
    <source>
        <dbReference type="EMBL" id="SVC76525.1"/>
    </source>
</evidence>
<name>A0A382PV37_9ZZZZ</name>